<dbReference type="SUPFAM" id="SSF50494">
    <property type="entry name" value="Trypsin-like serine proteases"/>
    <property type="match status" value="1"/>
</dbReference>
<proteinExistence type="inferred from homology"/>
<dbReference type="AlphaFoldDB" id="A0AAW4G5R0"/>
<sequence>MPRSPRISNGWPDSPQPGRARDSRPTTHDSKAEKQLKPDGRVARKFAGNHRLTLNNARHRGPVNAPQSPDHTPTEPLGQPGHPLPPYGGWDGPPFVSPSAAATPSPPPRPRTVTKPIIVTALLAGLFGGAIGVGGSALLDHQAASTPPVLSSQPANAVTAADAKPGSITYAAKVASASTADIKVQMAQGSAVGSGIVLSSDGYVLTNNHVVAGAGSGSKIDVTTSDGKQYPASVTGTSPSYDLAVIKLDGASGLTPATLGDSDALQVGEQVVAVGSPDSLSNTVTSGIVSALSRTVTAGDDTGSGVTVYNGLQTDTPINPGNSGGPLVNLQGQVVAVNSAVDTGQASTGGPQSFGLGFAIPINTAERIANQLLKNGEASKPVLGVSGSLSSSSRGDGAKVTVQQGGPAASAGISSGDVITKIGDTPVADYADLMAQVLTHAPGATVPVTIGSGSDARTVQVKLGSTVDKQQTTVPESDGQSGGPRLPFGGNPFGAIP</sequence>
<comment type="caution">
    <text evidence="7">The sequence shown here is derived from an EMBL/GenBank/DDBJ whole genome shotgun (WGS) entry which is preliminary data.</text>
</comment>
<keyword evidence="5" id="KW-0812">Transmembrane</keyword>
<feature type="domain" description="PDZ" evidence="6">
    <location>
        <begin position="381"/>
        <end position="454"/>
    </location>
</feature>
<dbReference type="InterPro" id="IPR001940">
    <property type="entry name" value="Peptidase_S1C"/>
</dbReference>
<dbReference type="Gene3D" id="2.40.10.10">
    <property type="entry name" value="Trypsin-like serine proteases"/>
    <property type="match status" value="2"/>
</dbReference>
<dbReference type="GO" id="GO:0004252">
    <property type="term" value="F:serine-type endopeptidase activity"/>
    <property type="evidence" value="ECO:0007669"/>
    <property type="project" value="InterPro"/>
</dbReference>
<dbReference type="Pfam" id="PF13180">
    <property type="entry name" value="PDZ_2"/>
    <property type="match status" value="1"/>
</dbReference>
<evidence type="ECO:0000259" key="6">
    <source>
        <dbReference type="SMART" id="SM00228"/>
    </source>
</evidence>
<protein>
    <submittedName>
        <fullName evidence="7">Trypsin-like peptidase domain-containing protein</fullName>
    </submittedName>
</protein>
<dbReference type="InterPro" id="IPR043504">
    <property type="entry name" value="Peptidase_S1_PA_chymotrypsin"/>
</dbReference>
<dbReference type="Gene3D" id="2.30.42.10">
    <property type="match status" value="1"/>
</dbReference>
<dbReference type="Pfam" id="PF13365">
    <property type="entry name" value="Trypsin_2"/>
    <property type="match status" value="1"/>
</dbReference>
<keyword evidence="5" id="KW-0472">Membrane</keyword>
<feature type="region of interest" description="Disordered" evidence="4">
    <location>
        <begin position="1"/>
        <end position="112"/>
    </location>
</feature>
<gene>
    <name evidence="7" type="ORF">JTZ10_12350</name>
</gene>
<feature type="region of interest" description="Disordered" evidence="4">
    <location>
        <begin position="385"/>
        <end position="410"/>
    </location>
</feature>
<dbReference type="InterPro" id="IPR036034">
    <property type="entry name" value="PDZ_sf"/>
</dbReference>
<feature type="compositionally biased region" description="Basic and acidic residues" evidence="4">
    <location>
        <begin position="19"/>
        <end position="42"/>
    </location>
</feature>
<dbReference type="PRINTS" id="PR00834">
    <property type="entry name" value="PROTEASES2C"/>
</dbReference>
<feature type="transmembrane region" description="Helical" evidence="5">
    <location>
        <begin position="117"/>
        <end position="139"/>
    </location>
</feature>
<keyword evidence="5" id="KW-1133">Transmembrane helix</keyword>
<dbReference type="InterPro" id="IPR009003">
    <property type="entry name" value="Peptidase_S1_PA"/>
</dbReference>
<feature type="compositionally biased region" description="Low complexity" evidence="4">
    <location>
        <begin position="93"/>
        <end position="103"/>
    </location>
</feature>
<organism evidence="7 8">
    <name type="scientific">Gordonia rubripertincta</name>
    <name type="common">Rhodococcus corallinus</name>
    <dbReference type="NCBI Taxonomy" id="36822"/>
    <lineage>
        <taxon>Bacteria</taxon>
        <taxon>Bacillati</taxon>
        <taxon>Actinomycetota</taxon>
        <taxon>Actinomycetes</taxon>
        <taxon>Mycobacteriales</taxon>
        <taxon>Gordoniaceae</taxon>
        <taxon>Gordonia</taxon>
    </lineage>
</organism>
<reference evidence="7" key="1">
    <citation type="submission" date="2021-02" db="EMBL/GenBank/DDBJ databases">
        <title>Taxonomy, biology and ecology of Rhodococcus bacteria occurring in California pistachio and other woody hosts as revealed by genome sequence analyses.</title>
        <authorList>
            <person name="Riely B."/>
            <person name="Gai Y."/>
        </authorList>
    </citation>
    <scope>NUCLEOTIDE SEQUENCE</scope>
    <source>
        <strain evidence="7">BP-295</strain>
    </source>
</reference>
<evidence type="ECO:0000256" key="5">
    <source>
        <dbReference type="SAM" id="Phobius"/>
    </source>
</evidence>
<dbReference type="InterPro" id="IPR051201">
    <property type="entry name" value="Chloro_Bact_Ser_Proteases"/>
</dbReference>
<accession>A0AAW4G5R0</accession>
<dbReference type="InterPro" id="IPR001478">
    <property type="entry name" value="PDZ"/>
</dbReference>
<feature type="region of interest" description="Disordered" evidence="4">
    <location>
        <begin position="464"/>
        <end position="497"/>
    </location>
</feature>
<dbReference type="EMBL" id="JAFFGU010000004">
    <property type="protein sequence ID" value="MBM7278553.1"/>
    <property type="molecule type" value="Genomic_DNA"/>
</dbReference>
<name>A0AAW4G5R0_GORRU</name>
<evidence type="ECO:0000256" key="2">
    <source>
        <dbReference type="ARBA" id="ARBA00022670"/>
    </source>
</evidence>
<dbReference type="SMART" id="SM00228">
    <property type="entry name" value="PDZ"/>
    <property type="match status" value="1"/>
</dbReference>
<dbReference type="PANTHER" id="PTHR43343:SF3">
    <property type="entry name" value="PROTEASE DO-LIKE 8, CHLOROPLASTIC"/>
    <property type="match status" value="1"/>
</dbReference>
<dbReference type="GO" id="GO:0006508">
    <property type="term" value="P:proteolysis"/>
    <property type="evidence" value="ECO:0007669"/>
    <property type="project" value="UniProtKB-KW"/>
</dbReference>
<dbReference type="SUPFAM" id="SSF50156">
    <property type="entry name" value="PDZ domain-like"/>
    <property type="match status" value="1"/>
</dbReference>
<evidence type="ECO:0000313" key="8">
    <source>
        <dbReference type="Proteomes" id="UP001195196"/>
    </source>
</evidence>
<evidence type="ECO:0000313" key="7">
    <source>
        <dbReference type="EMBL" id="MBM7278553.1"/>
    </source>
</evidence>
<evidence type="ECO:0000256" key="3">
    <source>
        <dbReference type="ARBA" id="ARBA00022801"/>
    </source>
</evidence>
<evidence type="ECO:0000256" key="4">
    <source>
        <dbReference type="SAM" id="MobiDB-lite"/>
    </source>
</evidence>
<dbReference type="Proteomes" id="UP001195196">
    <property type="component" value="Unassembled WGS sequence"/>
</dbReference>
<dbReference type="PANTHER" id="PTHR43343">
    <property type="entry name" value="PEPTIDASE S12"/>
    <property type="match status" value="1"/>
</dbReference>
<keyword evidence="2" id="KW-0645">Protease</keyword>
<keyword evidence="3" id="KW-0378">Hydrolase</keyword>
<feature type="compositionally biased region" description="Polar residues" evidence="4">
    <location>
        <begin position="467"/>
        <end position="479"/>
    </location>
</feature>
<evidence type="ECO:0000256" key="1">
    <source>
        <dbReference type="ARBA" id="ARBA00010541"/>
    </source>
</evidence>
<comment type="similarity">
    <text evidence="1">Belongs to the peptidase S1C family.</text>
</comment>